<sequence length="522" mass="60169">MTDGALLWGIGFDWLKDVVLLIGGRRRRLSAASRAWLRPWQSTTGPWLAAAEVVDAVESLDWWLGAETVLAKVAPHRAVRDHVAASASDLARTHLKDVHVIFNLEMIDCEQIPWLYTAQPWITIFDAEIKKMGIKEAYFHMFLTERIIQKEKYHIECFAPKIADRPRSETAVYPYFSKWISSHEDLPLKLNQWCNIIEWKYKPHYPFIRNPEFLWQEGHSAFATKEEADVEVANVLSFPEGKCSRDIGIISEILRRISCHSSGERMEKLWNKLCHFNCLGQSFAQKFEIYFENEEGKNDMVWKNFWTYSTVTIGVMMMVHGDDKGLVLPPKVADLQIIIIHVPDKDADDAIYEACSSAVYTLLVAGFRAEHDFRDYSLGWKYSCWEMKGIPLIIEIGPEDIAKNQVQIIRRDNGSKIDVPIANLVEHVRDLLSNIHESMFNAAKVKRDACKKIIYTWEEFMSALNEKKLILAPWCDEEEFHIFSFHRKLQLTPLVTHSSPPPKLSSGGYLFPHQQSTKGILM</sequence>
<evidence type="ECO:0000256" key="1">
    <source>
        <dbReference type="ARBA" id="ARBA00012831"/>
    </source>
</evidence>
<evidence type="ECO:0000259" key="3">
    <source>
        <dbReference type="Pfam" id="PF03129"/>
    </source>
</evidence>
<dbReference type="Gene3D" id="3.30.930.10">
    <property type="entry name" value="Bira Bifunctional Protein, Domain 2"/>
    <property type="match status" value="1"/>
</dbReference>
<dbReference type="InterPro" id="IPR045864">
    <property type="entry name" value="aa-tRNA-synth_II/BPL/LPL"/>
</dbReference>
<gene>
    <name evidence="4" type="ORF">KSP40_PGU007890</name>
</gene>
<reference evidence="4 5" key="1">
    <citation type="journal article" date="2022" name="Nat. Plants">
        <title>Genomes of leafy and leafless Platanthera orchids illuminate the evolution of mycoheterotrophy.</title>
        <authorList>
            <person name="Li M.H."/>
            <person name="Liu K.W."/>
            <person name="Li Z."/>
            <person name="Lu H.C."/>
            <person name="Ye Q.L."/>
            <person name="Zhang D."/>
            <person name="Wang J.Y."/>
            <person name="Li Y.F."/>
            <person name="Zhong Z.M."/>
            <person name="Liu X."/>
            <person name="Yu X."/>
            <person name="Liu D.K."/>
            <person name="Tu X.D."/>
            <person name="Liu B."/>
            <person name="Hao Y."/>
            <person name="Liao X.Y."/>
            <person name="Jiang Y.T."/>
            <person name="Sun W.H."/>
            <person name="Chen J."/>
            <person name="Chen Y.Q."/>
            <person name="Ai Y."/>
            <person name="Zhai J.W."/>
            <person name="Wu S.S."/>
            <person name="Zhou Z."/>
            <person name="Hsiao Y.Y."/>
            <person name="Wu W.L."/>
            <person name="Chen Y.Y."/>
            <person name="Lin Y.F."/>
            <person name="Hsu J.L."/>
            <person name="Li C.Y."/>
            <person name="Wang Z.W."/>
            <person name="Zhao X."/>
            <person name="Zhong W.Y."/>
            <person name="Ma X.K."/>
            <person name="Ma L."/>
            <person name="Huang J."/>
            <person name="Chen G.Z."/>
            <person name="Huang M.Z."/>
            <person name="Huang L."/>
            <person name="Peng D.H."/>
            <person name="Luo Y.B."/>
            <person name="Zou S.Q."/>
            <person name="Chen S.P."/>
            <person name="Lan S."/>
            <person name="Tsai W.C."/>
            <person name="Van de Peer Y."/>
            <person name="Liu Z.J."/>
        </authorList>
    </citation>
    <scope>NUCLEOTIDE SEQUENCE [LARGE SCALE GENOMIC DNA]</scope>
    <source>
        <strain evidence="4">Lor288</strain>
    </source>
</reference>
<evidence type="ECO:0000313" key="4">
    <source>
        <dbReference type="EMBL" id="KAK8968989.1"/>
    </source>
</evidence>
<accession>A0ABR2MZL4</accession>
<dbReference type="Pfam" id="PF03129">
    <property type="entry name" value="HGTP_anticodon"/>
    <property type="match status" value="1"/>
</dbReference>
<dbReference type="PANTHER" id="PTHR43382:SF2">
    <property type="entry name" value="BIFUNCTIONAL GLUTAMATE_PROLINE--TRNA LIGASE"/>
    <property type="match status" value="1"/>
</dbReference>
<proteinExistence type="predicted"/>
<evidence type="ECO:0000313" key="5">
    <source>
        <dbReference type="Proteomes" id="UP001412067"/>
    </source>
</evidence>
<feature type="domain" description="Anticodon-binding" evidence="3">
    <location>
        <begin position="336"/>
        <end position="430"/>
    </location>
</feature>
<organism evidence="4 5">
    <name type="scientific">Platanthera guangdongensis</name>
    <dbReference type="NCBI Taxonomy" id="2320717"/>
    <lineage>
        <taxon>Eukaryota</taxon>
        <taxon>Viridiplantae</taxon>
        <taxon>Streptophyta</taxon>
        <taxon>Embryophyta</taxon>
        <taxon>Tracheophyta</taxon>
        <taxon>Spermatophyta</taxon>
        <taxon>Magnoliopsida</taxon>
        <taxon>Liliopsida</taxon>
        <taxon>Asparagales</taxon>
        <taxon>Orchidaceae</taxon>
        <taxon>Orchidoideae</taxon>
        <taxon>Orchideae</taxon>
        <taxon>Orchidinae</taxon>
        <taxon>Platanthera</taxon>
    </lineage>
</organism>
<dbReference type="EC" id="6.1.1.15" evidence="1"/>
<evidence type="ECO:0000256" key="2">
    <source>
        <dbReference type="ARBA" id="ARBA00022917"/>
    </source>
</evidence>
<dbReference type="Proteomes" id="UP001412067">
    <property type="component" value="Unassembled WGS sequence"/>
</dbReference>
<name>A0ABR2MZL4_9ASPA</name>
<keyword evidence="5" id="KW-1185">Reference proteome</keyword>
<dbReference type="InterPro" id="IPR017449">
    <property type="entry name" value="Pro-tRNA_synth_II"/>
</dbReference>
<comment type="caution">
    <text evidence="4">The sequence shown here is derived from an EMBL/GenBank/DDBJ whole genome shotgun (WGS) entry which is preliminary data.</text>
</comment>
<dbReference type="InterPro" id="IPR004154">
    <property type="entry name" value="Anticodon-bd"/>
</dbReference>
<dbReference type="SUPFAM" id="SSF55681">
    <property type="entry name" value="Class II aaRS and biotin synthetases"/>
    <property type="match status" value="1"/>
</dbReference>
<dbReference type="InterPro" id="IPR036621">
    <property type="entry name" value="Anticodon-bd_dom_sf"/>
</dbReference>
<dbReference type="EMBL" id="JBBWWR010000003">
    <property type="protein sequence ID" value="KAK8968989.1"/>
    <property type="molecule type" value="Genomic_DNA"/>
</dbReference>
<dbReference type="PANTHER" id="PTHR43382">
    <property type="entry name" value="PROLYL-TRNA SYNTHETASE"/>
    <property type="match status" value="1"/>
</dbReference>
<protein>
    <recommendedName>
        <fullName evidence="1">proline--tRNA ligase</fullName>
        <ecNumber evidence="1">6.1.1.15</ecNumber>
    </recommendedName>
</protein>
<dbReference type="InterPro" id="IPR004499">
    <property type="entry name" value="Pro-tRNA-ligase_IIa_arc-type"/>
</dbReference>
<dbReference type="SUPFAM" id="SSF52954">
    <property type="entry name" value="Class II aaRS ABD-related"/>
    <property type="match status" value="1"/>
</dbReference>
<dbReference type="Gene3D" id="3.30.110.30">
    <property type="entry name" value="C-terminal domain of ProRS"/>
    <property type="match status" value="1"/>
</dbReference>
<dbReference type="Gene3D" id="3.40.50.800">
    <property type="entry name" value="Anticodon-binding domain"/>
    <property type="match status" value="1"/>
</dbReference>
<keyword evidence="2" id="KW-0648">Protein biosynthesis</keyword>